<protein>
    <submittedName>
        <fullName evidence="2">Uncharacterized protein</fullName>
    </submittedName>
</protein>
<feature type="region of interest" description="Disordered" evidence="1">
    <location>
        <begin position="78"/>
        <end position="134"/>
    </location>
</feature>
<sequence>MVSNVHRRQRRVCYYYDPGPPASPWRIASSASMACSVTCAASATSSRRATSTMPRFGRRGRMTTASVYSVAMMIAPPSTASGSTAAPTPVGSSLQLACSSTAPPTSPSTGPATCTMHPRARPMASAKSMTSCSL</sequence>
<evidence type="ECO:0000313" key="3">
    <source>
        <dbReference type="Proteomes" id="UP000000763"/>
    </source>
</evidence>
<reference evidence="3" key="2">
    <citation type="journal article" date="2008" name="Nucleic Acids Res.">
        <title>The rice annotation project database (RAP-DB): 2008 update.</title>
        <authorList>
            <consortium name="The rice annotation project (RAP)"/>
        </authorList>
    </citation>
    <scope>GENOME REANNOTATION</scope>
    <source>
        <strain evidence="3">cv. Nipponbare</strain>
    </source>
</reference>
<organism evidence="2 3">
    <name type="scientific">Oryza sativa subsp. japonica</name>
    <name type="common">Rice</name>
    <dbReference type="NCBI Taxonomy" id="39947"/>
    <lineage>
        <taxon>Eukaryota</taxon>
        <taxon>Viridiplantae</taxon>
        <taxon>Streptophyta</taxon>
        <taxon>Embryophyta</taxon>
        <taxon>Tracheophyta</taxon>
        <taxon>Spermatophyta</taxon>
        <taxon>Magnoliopsida</taxon>
        <taxon>Liliopsida</taxon>
        <taxon>Poales</taxon>
        <taxon>Poaceae</taxon>
        <taxon>BOP clade</taxon>
        <taxon>Oryzoideae</taxon>
        <taxon>Oryzeae</taxon>
        <taxon>Oryzinae</taxon>
        <taxon>Oryza</taxon>
        <taxon>Oryza sativa</taxon>
    </lineage>
</organism>
<accession>Q94H27</accession>
<name>Q94H27_ORYSJ</name>
<dbReference type="Proteomes" id="UP000000763">
    <property type="component" value="Chromosome 3"/>
</dbReference>
<dbReference type="AlphaFoldDB" id="Q94H27"/>
<dbReference type="EMBL" id="AC084831">
    <property type="protein sequence ID" value="AAK52150.1"/>
    <property type="molecule type" value="Genomic_DNA"/>
</dbReference>
<gene>
    <name evidence="2" type="primary">OSJNBa0077G22.27</name>
</gene>
<feature type="compositionally biased region" description="Low complexity" evidence="1">
    <location>
        <begin position="78"/>
        <end position="89"/>
    </location>
</feature>
<evidence type="ECO:0000256" key="1">
    <source>
        <dbReference type="SAM" id="MobiDB-lite"/>
    </source>
</evidence>
<proteinExistence type="predicted"/>
<feature type="compositionally biased region" description="Low complexity" evidence="1">
    <location>
        <begin position="97"/>
        <end position="115"/>
    </location>
</feature>
<reference evidence="3" key="1">
    <citation type="journal article" date="2005" name="Nature">
        <title>The map-based sequence of the rice genome.</title>
        <authorList>
            <consortium name="International rice genome sequencing project (IRGSP)"/>
            <person name="Matsumoto T."/>
            <person name="Wu J."/>
            <person name="Kanamori H."/>
            <person name="Katayose Y."/>
            <person name="Fujisawa M."/>
            <person name="Namiki N."/>
            <person name="Mizuno H."/>
            <person name="Yamamoto K."/>
            <person name="Antonio B.A."/>
            <person name="Baba T."/>
            <person name="Sakata K."/>
            <person name="Nagamura Y."/>
            <person name="Aoki H."/>
            <person name="Arikawa K."/>
            <person name="Arita K."/>
            <person name="Bito T."/>
            <person name="Chiden Y."/>
            <person name="Fujitsuka N."/>
            <person name="Fukunaka R."/>
            <person name="Hamada M."/>
            <person name="Harada C."/>
            <person name="Hayashi A."/>
            <person name="Hijishita S."/>
            <person name="Honda M."/>
            <person name="Hosokawa S."/>
            <person name="Ichikawa Y."/>
            <person name="Idonuma A."/>
            <person name="Iijima M."/>
            <person name="Ikeda M."/>
            <person name="Ikeno M."/>
            <person name="Ito K."/>
            <person name="Ito S."/>
            <person name="Ito T."/>
            <person name="Ito Y."/>
            <person name="Ito Y."/>
            <person name="Iwabuchi A."/>
            <person name="Kamiya K."/>
            <person name="Karasawa W."/>
            <person name="Kurita K."/>
            <person name="Katagiri S."/>
            <person name="Kikuta A."/>
            <person name="Kobayashi H."/>
            <person name="Kobayashi N."/>
            <person name="Machita K."/>
            <person name="Maehara T."/>
            <person name="Masukawa M."/>
            <person name="Mizubayashi T."/>
            <person name="Mukai Y."/>
            <person name="Nagasaki H."/>
            <person name="Nagata Y."/>
            <person name="Naito S."/>
            <person name="Nakashima M."/>
            <person name="Nakama Y."/>
            <person name="Nakamichi Y."/>
            <person name="Nakamura M."/>
            <person name="Meguro A."/>
            <person name="Negishi M."/>
            <person name="Ohta I."/>
            <person name="Ohta T."/>
            <person name="Okamoto M."/>
            <person name="Ono N."/>
            <person name="Saji S."/>
            <person name="Sakaguchi M."/>
            <person name="Sakai K."/>
            <person name="Shibata M."/>
            <person name="Shimokawa T."/>
            <person name="Song J."/>
            <person name="Takazaki Y."/>
            <person name="Terasawa K."/>
            <person name="Tsugane M."/>
            <person name="Tsuji K."/>
            <person name="Ueda S."/>
            <person name="Waki K."/>
            <person name="Yamagata H."/>
            <person name="Yamamoto M."/>
            <person name="Yamamoto S."/>
            <person name="Yamane H."/>
            <person name="Yoshiki S."/>
            <person name="Yoshihara R."/>
            <person name="Yukawa K."/>
            <person name="Zhong H."/>
            <person name="Yano M."/>
            <person name="Yuan Q."/>
            <person name="Ouyang S."/>
            <person name="Liu J."/>
            <person name="Jones K.M."/>
            <person name="Gansberger K."/>
            <person name="Moffat K."/>
            <person name="Hill J."/>
            <person name="Bera J."/>
            <person name="Fadrosh D."/>
            <person name="Jin S."/>
            <person name="Johri S."/>
            <person name="Kim M."/>
            <person name="Overton L."/>
            <person name="Reardon M."/>
            <person name="Tsitrin T."/>
            <person name="Vuong H."/>
            <person name="Weaver B."/>
            <person name="Ciecko A."/>
            <person name="Tallon L."/>
            <person name="Jackson J."/>
            <person name="Pai G."/>
            <person name="Aken S.V."/>
            <person name="Utterback T."/>
            <person name="Reidmuller S."/>
            <person name="Feldblyum T."/>
            <person name="Hsiao J."/>
            <person name="Zismann V."/>
            <person name="Iobst S."/>
            <person name="de Vazeille A.R."/>
            <person name="Buell C.R."/>
            <person name="Ying K."/>
            <person name="Li Y."/>
            <person name="Lu T."/>
            <person name="Huang Y."/>
            <person name="Zhao Q."/>
            <person name="Feng Q."/>
            <person name="Zhang L."/>
            <person name="Zhu J."/>
            <person name="Weng Q."/>
            <person name="Mu J."/>
            <person name="Lu Y."/>
            <person name="Fan D."/>
            <person name="Liu Y."/>
            <person name="Guan J."/>
            <person name="Zhang Y."/>
            <person name="Yu S."/>
            <person name="Liu X."/>
            <person name="Zhang Y."/>
            <person name="Hong G."/>
            <person name="Han B."/>
            <person name="Choisne N."/>
            <person name="Demange N."/>
            <person name="Orjeda G."/>
            <person name="Samain S."/>
            <person name="Cattolico L."/>
            <person name="Pelletier E."/>
            <person name="Couloux A."/>
            <person name="Segurens B."/>
            <person name="Wincker P."/>
            <person name="D'Hont A."/>
            <person name="Scarpelli C."/>
            <person name="Weissenbach J."/>
            <person name="Salanoubat M."/>
            <person name="Quetier F."/>
            <person name="Yu Y."/>
            <person name="Kim H.R."/>
            <person name="Rambo T."/>
            <person name="Currie J."/>
            <person name="Collura K."/>
            <person name="Luo M."/>
            <person name="Yang T."/>
            <person name="Ammiraju J.S.S."/>
            <person name="Engler F."/>
            <person name="Soderlund C."/>
            <person name="Wing R.A."/>
            <person name="Palmer L.E."/>
            <person name="de la Bastide M."/>
            <person name="Spiegel L."/>
            <person name="Nascimento L."/>
            <person name="Zutavern T."/>
            <person name="O'Shaughnessy A."/>
            <person name="Dike S."/>
            <person name="Dedhia N."/>
            <person name="Preston R."/>
            <person name="Balija V."/>
            <person name="McCombie W.R."/>
            <person name="Chow T."/>
            <person name="Chen H."/>
            <person name="Chung M."/>
            <person name="Chen C."/>
            <person name="Shaw J."/>
            <person name="Wu H."/>
            <person name="Hsiao K."/>
            <person name="Chao Y."/>
            <person name="Chu M."/>
            <person name="Cheng C."/>
            <person name="Hour A."/>
            <person name="Lee P."/>
            <person name="Lin S."/>
            <person name="Lin Y."/>
            <person name="Liou J."/>
            <person name="Liu S."/>
            <person name="Hsing Y."/>
            <person name="Raghuvanshi S."/>
            <person name="Mohanty A."/>
            <person name="Bharti A.K."/>
            <person name="Gaur A."/>
            <person name="Gupta V."/>
            <person name="Kumar D."/>
            <person name="Ravi V."/>
            <person name="Vij S."/>
            <person name="Kapur A."/>
            <person name="Khurana P."/>
            <person name="Khurana P."/>
            <person name="Khurana J.P."/>
            <person name="Tyagi A.K."/>
            <person name="Gaikwad K."/>
            <person name="Singh A."/>
            <person name="Dalal V."/>
            <person name="Srivastava S."/>
            <person name="Dixit A."/>
            <person name="Pal A.K."/>
            <person name="Ghazi I.A."/>
            <person name="Yadav M."/>
            <person name="Pandit A."/>
            <person name="Bhargava A."/>
            <person name="Sureshbabu K."/>
            <person name="Batra K."/>
            <person name="Sharma T.R."/>
            <person name="Mohapatra T."/>
            <person name="Singh N.K."/>
            <person name="Messing J."/>
            <person name="Nelson A.B."/>
            <person name="Fuks G."/>
            <person name="Kavchok S."/>
            <person name="Keizer G."/>
            <person name="Linton E."/>
            <person name="Llaca V."/>
            <person name="Song R."/>
            <person name="Tanyolac B."/>
            <person name="Young S."/>
            <person name="Ho-Il K."/>
            <person name="Hahn J.H."/>
            <person name="Sangsakoo G."/>
            <person name="Vanavichit A."/>
            <person name="de Mattos Luiz.A.T."/>
            <person name="Zimmer P.D."/>
            <person name="Malone G."/>
            <person name="Dellagostin O."/>
            <person name="de Oliveira A.C."/>
            <person name="Bevan M."/>
            <person name="Bancroft I."/>
            <person name="Minx P."/>
            <person name="Cordum H."/>
            <person name="Wilson R."/>
            <person name="Cheng Z."/>
            <person name="Jin W."/>
            <person name="Jiang J."/>
            <person name="Leong S.A."/>
            <person name="Iwama H."/>
            <person name="Gojobori T."/>
            <person name="Itoh T."/>
            <person name="Niimura Y."/>
            <person name="Fujii Y."/>
            <person name="Habara T."/>
            <person name="Sakai H."/>
            <person name="Sato Y."/>
            <person name="Wilson G."/>
            <person name="Kumar K."/>
            <person name="McCouch S."/>
            <person name="Juretic N."/>
            <person name="Hoen D."/>
            <person name="Wright S."/>
            <person name="Bruskiewich R."/>
            <person name="Bureau T."/>
            <person name="Miyao A."/>
            <person name="Hirochika H."/>
            <person name="Nishikawa T."/>
            <person name="Kadowaki K."/>
            <person name="Sugiura M."/>
            <person name="Burr B."/>
            <person name="Sasaki T."/>
        </authorList>
    </citation>
    <scope>NUCLEOTIDE SEQUENCE [LARGE SCALE GENOMIC DNA]</scope>
    <source>
        <strain evidence="3">cv. Nipponbare</strain>
    </source>
</reference>
<evidence type="ECO:0000313" key="2">
    <source>
        <dbReference type="EMBL" id="AAK52150.1"/>
    </source>
</evidence>